<dbReference type="GeneID" id="28984615"/>
<dbReference type="RefSeq" id="XP_018276725.1">
    <property type="nucleotide sequence ID" value="XM_018424012.1"/>
</dbReference>
<reference evidence="1 2" key="1">
    <citation type="submission" date="2015-03" db="EMBL/GenBank/DDBJ databases">
        <title>Genomics and transcriptomics of the oil-accumulating basidiomycete yeast T. oleaginosus allow insights into substrate utilization and the diverse evolutionary trajectories of mating systems in fungi.</title>
        <authorList>
            <consortium name="DOE Joint Genome Institute"/>
            <person name="Kourist R."/>
            <person name="Kracht O."/>
            <person name="Bracharz F."/>
            <person name="Lipzen A."/>
            <person name="Nolan M."/>
            <person name="Ohm R."/>
            <person name="Grigoriev I."/>
            <person name="Sun S."/>
            <person name="Heitman J."/>
            <person name="Bruck T."/>
            <person name="Nowrousian M."/>
        </authorList>
    </citation>
    <scope>NUCLEOTIDE SEQUENCE [LARGE SCALE GENOMIC DNA]</scope>
    <source>
        <strain evidence="1 2">IBC0246</strain>
    </source>
</reference>
<evidence type="ECO:0000313" key="2">
    <source>
        <dbReference type="Proteomes" id="UP000053611"/>
    </source>
</evidence>
<evidence type="ECO:0000313" key="1">
    <source>
        <dbReference type="EMBL" id="KLT40234.1"/>
    </source>
</evidence>
<name>A0A0J1AY28_9TREE</name>
<organism evidence="1 2">
    <name type="scientific">Cutaneotrichosporon oleaginosum</name>
    <dbReference type="NCBI Taxonomy" id="879819"/>
    <lineage>
        <taxon>Eukaryota</taxon>
        <taxon>Fungi</taxon>
        <taxon>Dikarya</taxon>
        <taxon>Basidiomycota</taxon>
        <taxon>Agaricomycotina</taxon>
        <taxon>Tremellomycetes</taxon>
        <taxon>Trichosporonales</taxon>
        <taxon>Trichosporonaceae</taxon>
        <taxon>Cutaneotrichosporon</taxon>
    </lineage>
</organism>
<protein>
    <submittedName>
        <fullName evidence="1">Uncharacterized protein</fullName>
    </submittedName>
</protein>
<gene>
    <name evidence="1" type="ORF">CC85DRAFT_287758</name>
</gene>
<dbReference type="Proteomes" id="UP000053611">
    <property type="component" value="Unassembled WGS sequence"/>
</dbReference>
<dbReference type="EMBL" id="KQ087239">
    <property type="protein sequence ID" value="KLT40234.1"/>
    <property type="molecule type" value="Genomic_DNA"/>
</dbReference>
<accession>A0A0J1AY28</accession>
<sequence length="167" mass="19224">MSRASANSRIRYLARPEDETQTAAAWIHSTEDVIARAFEIAYDAVHAHVNNDDVKARFIHANVRPFVRAAINTLFEPVNDIANELPRDDCEFHDSWVDRYFPDPDNLPPVPRTPRELDCDWPQFSDETVEDFRIRHAAHLTQTVVPIPIPIRPQTLEARGLTRDSWS</sequence>
<keyword evidence="2" id="KW-1185">Reference proteome</keyword>
<proteinExistence type="predicted"/>
<dbReference type="AlphaFoldDB" id="A0A0J1AY28"/>